<dbReference type="AlphaFoldDB" id="A0A370NEQ4"/>
<comment type="caution">
    <text evidence="1">The sequence shown here is derived from an EMBL/GenBank/DDBJ whole genome shotgun (WGS) entry which is preliminary data.</text>
</comment>
<sequence length="76" mass="8259">MEDITYTKGIYTAIASVRELSNDKFQGVVALSRDEGDPTADPESTLYEVDATSSTPDEALEEAKALAHRILGEIEL</sequence>
<reference evidence="2" key="1">
    <citation type="submission" date="2018-05" db="EMBL/GenBank/DDBJ databases">
        <authorList>
            <person name="Feng T."/>
        </authorList>
    </citation>
    <scope>NUCLEOTIDE SEQUENCE [LARGE SCALE GENOMIC DNA]</scope>
    <source>
        <strain evidence="2">S27</strain>
    </source>
</reference>
<dbReference type="EMBL" id="QHKS01000002">
    <property type="protein sequence ID" value="RDK04087.1"/>
    <property type="molecule type" value="Genomic_DNA"/>
</dbReference>
<protein>
    <submittedName>
        <fullName evidence="1">Uncharacterized protein</fullName>
    </submittedName>
</protein>
<proteinExistence type="predicted"/>
<dbReference type="Proteomes" id="UP000254875">
    <property type="component" value="Unassembled WGS sequence"/>
</dbReference>
<dbReference type="OrthoDB" id="9015539at2"/>
<keyword evidence="2" id="KW-1185">Reference proteome</keyword>
<evidence type="ECO:0000313" key="2">
    <source>
        <dbReference type="Proteomes" id="UP000254875"/>
    </source>
</evidence>
<gene>
    <name evidence="1" type="ORF">DLM46_03700</name>
</gene>
<dbReference type="RefSeq" id="WP_115099423.1">
    <property type="nucleotide sequence ID" value="NZ_QHKS01000002.1"/>
</dbReference>
<accession>A0A370NEQ4</accession>
<organism evidence="1 2">
    <name type="scientific">Paraburkholderia lacunae</name>
    <dbReference type="NCBI Taxonomy" id="2211104"/>
    <lineage>
        <taxon>Bacteria</taxon>
        <taxon>Pseudomonadati</taxon>
        <taxon>Pseudomonadota</taxon>
        <taxon>Betaproteobacteria</taxon>
        <taxon>Burkholderiales</taxon>
        <taxon>Burkholderiaceae</taxon>
        <taxon>Paraburkholderia</taxon>
    </lineage>
</organism>
<evidence type="ECO:0000313" key="1">
    <source>
        <dbReference type="EMBL" id="RDK04087.1"/>
    </source>
</evidence>
<name>A0A370NEQ4_9BURK</name>